<dbReference type="CDD" id="cd00130">
    <property type="entry name" value="PAS"/>
    <property type="match status" value="1"/>
</dbReference>
<proteinExistence type="predicted"/>
<dbReference type="AlphaFoldDB" id="A0A1G4XVV4"/>
<keyword evidence="3" id="KW-1185">Reference proteome</keyword>
<dbReference type="Gene3D" id="3.30.450.20">
    <property type="entry name" value="PAS domain"/>
    <property type="match status" value="1"/>
</dbReference>
<sequence>MTALQSPPRGRTAVRPTGVERSFGADELIVSKTDRRGVITYANDVFCRVGAYALDEVIGQPHNLIRHPDMPRAVFALLWDTISAGQELFAYINNLAADGANYWVLAHVTPSFDERGQIVGYHSNRRRPSPGALAQVKPLYTTLLAEEKKHSTAKAAVSASSALFTQLVAERAASYEDLVWSIIAAEEN</sequence>
<evidence type="ECO:0000259" key="1">
    <source>
        <dbReference type="Pfam" id="PF08447"/>
    </source>
</evidence>
<dbReference type="OrthoDB" id="266313at2"/>
<dbReference type="NCBIfam" id="TIGR00229">
    <property type="entry name" value="sensory_box"/>
    <property type="match status" value="1"/>
</dbReference>
<name>A0A1G4XVV4_9ACTN</name>
<dbReference type="InterPro" id="IPR035965">
    <property type="entry name" value="PAS-like_dom_sf"/>
</dbReference>
<dbReference type="SUPFAM" id="SSF55785">
    <property type="entry name" value="PYP-like sensor domain (PAS domain)"/>
    <property type="match status" value="1"/>
</dbReference>
<evidence type="ECO:0000313" key="2">
    <source>
        <dbReference type="EMBL" id="SCX45322.1"/>
    </source>
</evidence>
<dbReference type="InterPro" id="IPR013655">
    <property type="entry name" value="PAS_fold_3"/>
</dbReference>
<dbReference type="EMBL" id="FMUH01000002">
    <property type="protein sequence ID" value="SCX45322.1"/>
    <property type="molecule type" value="Genomic_DNA"/>
</dbReference>
<dbReference type="STRING" id="1960309.SAMN03159343_1567"/>
<protein>
    <submittedName>
        <fullName evidence="2">PAS domain S-box-containing protein</fullName>
    </submittedName>
</protein>
<dbReference type="Proteomes" id="UP000198981">
    <property type="component" value="Unassembled WGS sequence"/>
</dbReference>
<reference evidence="3" key="1">
    <citation type="submission" date="2016-10" db="EMBL/GenBank/DDBJ databases">
        <authorList>
            <person name="Varghese N."/>
            <person name="Submissions S."/>
        </authorList>
    </citation>
    <scope>NUCLEOTIDE SEQUENCE [LARGE SCALE GENOMIC DNA]</scope>
    <source>
        <strain evidence="3">DSM 45722</strain>
    </source>
</reference>
<feature type="domain" description="PAS fold-3" evidence="1">
    <location>
        <begin position="40"/>
        <end position="122"/>
    </location>
</feature>
<organism evidence="2 3">
    <name type="scientific">Klenkia marina</name>
    <dbReference type="NCBI Taxonomy" id="1960309"/>
    <lineage>
        <taxon>Bacteria</taxon>
        <taxon>Bacillati</taxon>
        <taxon>Actinomycetota</taxon>
        <taxon>Actinomycetes</taxon>
        <taxon>Geodermatophilales</taxon>
        <taxon>Geodermatophilaceae</taxon>
        <taxon>Klenkia</taxon>
    </lineage>
</organism>
<dbReference type="InterPro" id="IPR000014">
    <property type="entry name" value="PAS"/>
</dbReference>
<dbReference type="Pfam" id="PF08447">
    <property type="entry name" value="PAS_3"/>
    <property type="match status" value="1"/>
</dbReference>
<dbReference type="RefSeq" id="WP_092801919.1">
    <property type="nucleotide sequence ID" value="NZ_FMUH01000002.1"/>
</dbReference>
<gene>
    <name evidence="2" type="ORF">SAMN03159343_1567</name>
</gene>
<accession>A0A1G4XVV4</accession>
<evidence type="ECO:0000313" key="3">
    <source>
        <dbReference type="Proteomes" id="UP000198981"/>
    </source>
</evidence>